<feature type="domain" description="Interferon/interleukin receptor" evidence="3">
    <location>
        <begin position="1"/>
        <end position="100"/>
    </location>
</feature>
<feature type="region of interest" description="Disordered" evidence="1">
    <location>
        <begin position="192"/>
        <end position="285"/>
    </location>
</feature>
<feature type="non-terminal residue" evidence="4">
    <location>
        <position position="311"/>
    </location>
</feature>
<dbReference type="FunFam" id="2.60.40.10:FF:001244">
    <property type="entry name" value="Interferon gamma receptor 1"/>
    <property type="match status" value="1"/>
</dbReference>
<keyword evidence="2" id="KW-0472">Membrane</keyword>
<dbReference type="InterPro" id="IPR013783">
    <property type="entry name" value="Ig-like_fold"/>
</dbReference>
<feature type="compositionally biased region" description="Polar residues" evidence="1">
    <location>
        <begin position="228"/>
        <end position="266"/>
    </location>
</feature>
<dbReference type="Gene3D" id="2.60.40.10">
    <property type="entry name" value="Immunoglobulins"/>
    <property type="match status" value="1"/>
</dbReference>
<accession>A0A8T2JLS8</accession>
<keyword evidence="2" id="KW-1133">Transmembrane helix</keyword>
<dbReference type="InterPro" id="IPR036116">
    <property type="entry name" value="FN3_sf"/>
</dbReference>
<feature type="transmembrane region" description="Helical" evidence="2">
    <location>
        <begin position="111"/>
        <end position="137"/>
    </location>
</feature>
<dbReference type="SUPFAM" id="SSF49265">
    <property type="entry name" value="Fibronectin type III"/>
    <property type="match status" value="1"/>
</dbReference>
<dbReference type="Proteomes" id="UP000812440">
    <property type="component" value="Chromosome 5"/>
</dbReference>
<dbReference type="Pfam" id="PF09294">
    <property type="entry name" value="Interfer-bind"/>
    <property type="match status" value="1"/>
</dbReference>
<sequence>KIGPPTLNASVEDGKIVINIGHPLTPYKEETDYDTIRDFYEDFSYDVYYNNKTVPSEDCDDLGCTVNLDYTLKDKTYCISAQGKSNNWVVVGEKSKDICVYVGSDVSITKIFVIVSVTILSIMMFTVIIIFVIKLLLRGKSKIPGSLNNVFRNVRSYITGSEQEPIYDRVTATPITPNEESVCIHTELVENEASNTSGTRQSDDAEYQSSLTATEEQRYGSDLDARGTSANNTRDTGELNSSNESSTGFNKESNDCDTASACTTIETNKDQPSSQPPSSSYGYDKPHIPVDIILKLNKENYGIESCMSNEC</sequence>
<evidence type="ECO:0000259" key="3">
    <source>
        <dbReference type="Pfam" id="PF09294"/>
    </source>
</evidence>
<name>A0A8T2JLS8_9PIPI</name>
<organism evidence="4 5">
    <name type="scientific">Hymenochirus boettgeri</name>
    <name type="common">Congo dwarf clawed frog</name>
    <dbReference type="NCBI Taxonomy" id="247094"/>
    <lineage>
        <taxon>Eukaryota</taxon>
        <taxon>Metazoa</taxon>
        <taxon>Chordata</taxon>
        <taxon>Craniata</taxon>
        <taxon>Vertebrata</taxon>
        <taxon>Euteleostomi</taxon>
        <taxon>Amphibia</taxon>
        <taxon>Batrachia</taxon>
        <taxon>Anura</taxon>
        <taxon>Pipoidea</taxon>
        <taxon>Pipidae</taxon>
        <taxon>Pipinae</taxon>
        <taxon>Hymenochirus</taxon>
    </lineage>
</organism>
<proteinExistence type="predicted"/>
<evidence type="ECO:0000313" key="5">
    <source>
        <dbReference type="Proteomes" id="UP000812440"/>
    </source>
</evidence>
<keyword evidence="5" id="KW-1185">Reference proteome</keyword>
<evidence type="ECO:0000313" key="4">
    <source>
        <dbReference type="EMBL" id="KAG8444427.1"/>
    </source>
</evidence>
<dbReference type="InterPro" id="IPR015373">
    <property type="entry name" value="Interferon/interleukin_rcp_dom"/>
</dbReference>
<dbReference type="PANTHER" id="PTHR20859:SF5">
    <property type="entry name" value="INTERFERON GAMMA RECEPTOR 1"/>
    <property type="match status" value="1"/>
</dbReference>
<dbReference type="PANTHER" id="PTHR20859">
    <property type="entry name" value="INTERFERON/INTERLEUKIN RECEPTOR"/>
    <property type="match status" value="1"/>
</dbReference>
<gene>
    <name evidence="4" type="ORF">GDO86_009564</name>
</gene>
<protein>
    <recommendedName>
        <fullName evidence="3">Interferon/interleukin receptor domain-containing protein</fullName>
    </recommendedName>
</protein>
<dbReference type="GO" id="GO:0004896">
    <property type="term" value="F:cytokine receptor activity"/>
    <property type="evidence" value="ECO:0007669"/>
    <property type="project" value="TreeGrafter"/>
</dbReference>
<comment type="caution">
    <text evidence="4">The sequence shown here is derived from an EMBL/GenBank/DDBJ whole genome shotgun (WGS) entry which is preliminary data.</text>
</comment>
<keyword evidence="2" id="KW-0812">Transmembrane</keyword>
<evidence type="ECO:0000256" key="2">
    <source>
        <dbReference type="SAM" id="Phobius"/>
    </source>
</evidence>
<dbReference type="InterPro" id="IPR050650">
    <property type="entry name" value="Type-II_Cytokine-TF_Rcpt"/>
</dbReference>
<evidence type="ECO:0000256" key="1">
    <source>
        <dbReference type="SAM" id="MobiDB-lite"/>
    </source>
</evidence>
<reference evidence="4" key="1">
    <citation type="thesis" date="2020" institute="ProQuest LLC" country="789 East Eisenhower Parkway, Ann Arbor, MI, USA">
        <title>Comparative Genomics and Chromosome Evolution.</title>
        <authorList>
            <person name="Mudd A.B."/>
        </authorList>
    </citation>
    <scope>NUCLEOTIDE SEQUENCE</scope>
    <source>
        <strain evidence="4">Female2</strain>
        <tissue evidence="4">Blood</tissue>
    </source>
</reference>
<feature type="compositionally biased region" description="Low complexity" evidence="1">
    <location>
        <begin position="271"/>
        <end position="280"/>
    </location>
</feature>
<dbReference type="GO" id="GO:0005886">
    <property type="term" value="C:plasma membrane"/>
    <property type="evidence" value="ECO:0007669"/>
    <property type="project" value="TreeGrafter"/>
</dbReference>
<dbReference type="AlphaFoldDB" id="A0A8T2JLS8"/>
<dbReference type="EMBL" id="JAACNH010000004">
    <property type="protein sequence ID" value="KAG8444427.1"/>
    <property type="molecule type" value="Genomic_DNA"/>
</dbReference>
<feature type="compositionally biased region" description="Basic and acidic residues" evidence="1">
    <location>
        <begin position="215"/>
        <end position="225"/>
    </location>
</feature>
<dbReference type="OrthoDB" id="9946382at2759"/>